<organism evidence="3">
    <name type="scientific">marine metagenome</name>
    <dbReference type="NCBI Taxonomy" id="408172"/>
    <lineage>
        <taxon>unclassified sequences</taxon>
        <taxon>metagenomes</taxon>
        <taxon>ecological metagenomes</taxon>
    </lineage>
</organism>
<name>A0A381QXF2_9ZZZZ</name>
<feature type="transmembrane region" description="Helical" evidence="1">
    <location>
        <begin position="127"/>
        <end position="145"/>
    </location>
</feature>
<keyword evidence="1" id="KW-0472">Membrane</keyword>
<dbReference type="AlphaFoldDB" id="A0A381QXF2"/>
<feature type="transmembrane region" description="Helical" evidence="1">
    <location>
        <begin position="264"/>
        <end position="287"/>
    </location>
</feature>
<feature type="domain" description="EamA" evidence="2">
    <location>
        <begin position="151"/>
        <end position="282"/>
    </location>
</feature>
<gene>
    <name evidence="3" type="ORF">METZ01_LOCUS36960</name>
</gene>
<dbReference type="EMBL" id="UINC01001581">
    <property type="protein sequence ID" value="SUZ84106.1"/>
    <property type="molecule type" value="Genomic_DNA"/>
</dbReference>
<dbReference type="SUPFAM" id="SSF103481">
    <property type="entry name" value="Multidrug resistance efflux transporter EmrE"/>
    <property type="match status" value="2"/>
</dbReference>
<feature type="transmembrane region" description="Helical" evidence="1">
    <location>
        <begin position="151"/>
        <end position="170"/>
    </location>
</feature>
<proteinExistence type="predicted"/>
<keyword evidence="1" id="KW-1133">Transmembrane helix</keyword>
<dbReference type="PANTHER" id="PTHR22911:SF135">
    <property type="entry name" value="BLR4310 PROTEIN"/>
    <property type="match status" value="1"/>
</dbReference>
<feature type="domain" description="EamA" evidence="2">
    <location>
        <begin position="10"/>
        <end position="141"/>
    </location>
</feature>
<dbReference type="InterPro" id="IPR000620">
    <property type="entry name" value="EamA_dom"/>
</dbReference>
<evidence type="ECO:0000259" key="2">
    <source>
        <dbReference type="Pfam" id="PF00892"/>
    </source>
</evidence>
<feature type="non-terminal residue" evidence="3">
    <location>
        <position position="1"/>
    </location>
</feature>
<dbReference type="GO" id="GO:0016020">
    <property type="term" value="C:membrane"/>
    <property type="evidence" value="ECO:0007669"/>
    <property type="project" value="InterPro"/>
</dbReference>
<dbReference type="PANTHER" id="PTHR22911">
    <property type="entry name" value="ACYL-MALONYL CONDENSING ENZYME-RELATED"/>
    <property type="match status" value="1"/>
</dbReference>
<feature type="transmembrane region" description="Helical" evidence="1">
    <location>
        <begin position="209"/>
        <end position="228"/>
    </location>
</feature>
<feature type="transmembrane region" description="Helical" evidence="1">
    <location>
        <begin position="12"/>
        <end position="28"/>
    </location>
</feature>
<feature type="transmembrane region" description="Helical" evidence="1">
    <location>
        <begin position="97"/>
        <end position="118"/>
    </location>
</feature>
<dbReference type="InterPro" id="IPR037185">
    <property type="entry name" value="EmrE-like"/>
</dbReference>
<protein>
    <recommendedName>
        <fullName evidence="2">EamA domain-containing protein</fullName>
    </recommendedName>
</protein>
<sequence length="314" mass="32915">VDRALTRFQGSILVLAAGTIFSLGPLTFRALLEADAWQYLFYRSFSAAVVATLTIMVLGRNPIRSIVEAGPWQAVAGLALGSCFVLFILSLSRATAAFVLLLQCTSPFVAAILGRVFLRERVRRDTVAAMLVASIGVAIMVGGGLDGGDRLGILFSLLLPVFLGGYTVLIRSSPARDPGVPTVIGGFMVAVVAGLVSLVGPGLDLPIRDMAMGCIAGGLLIGLGTPVFNYAHRFVPPAETSLLLIAEVVLAPLWLWAWPGEVPATSTLVGGGVALSAVAWLTIRAALREGSTRLRWSHGLHAGAVAAEPDHPNR</sequence>
<feature type="transmembrane region" description="Helical" evidence="1">
    <location>
        <begin position="71"/>
        <end position="91"/>
    </location>
</feature>
<dbReference type="Pfam" id="PF00892">
    <property type="entry name" value="EamA"/>
    <property type="match status" value="2"/>
</dbReference>
<feature type="transmembrane region" description="Helical" evidence="1">
    <location>
        <begin position="182"/>
        <end position="203"/>
    </location>
</feature>
<evidence type="ECO:0000256" key="1">
    <source>
        <dbReference type="SAM" id="Phobius"/>
    </source>
</evidence>
<evidence type="ECO:0000313" key="3">
    <source>
        <dbReference type="EMBL" id="SUZ84106.1"/>
    </source>
</evidence>
<feature type="transmembrane region" description="Helical" evidence="1">
    <location>
        <begin position="40"/>
        <end position="59"/>
    </location>
</feature>
<keyword evidence="1" id="KW-0812">Transmembrane</keyword>
<reference evidence="3" key="1">
    <citation type="submission" date="2018-05" db="EMBL/GenBank/DDBJ databases">
        <authorList>
            <person name="Lanie J.A."/>
            <person name="Ng W.-L."/>
            <person name="Kazmierczak K.M."/>
            <person name="Andrzejewski T.M."/>
            <person name="Davidsen T.M."/>
            <person name="Wayne K.J."/>
            <person name="Tettelin H."/>
            <person name="Glass J.I."/>
            <person name="Rusch D."/>
            <person name="Podicherti R."/>
            <person name="Tsui H.-C.T."/>
            <person name="Winkler M.E."/>
        </authorList>
    </citation>
    <scope>NUCLEOTIDE SEQUENCE</scope>
</reference>
<accession>A0A381QXF2</accession>